<dbReference type="SUPFAM" id="SSF53335">
    <property type="entry name" value="S-adenosyl-L-methionine-dependent methyltransferases"/>
    <property type="match status" value="1"/>
</dbReference>
<protein>
    <submittedName>
        <fullName evidence="1">Methyltransferase family protein</fullName>
    </submittedName>
</protein>
<dbReference type="PANTHER" id="PTHR43861:SF6">
    <property type="entry name" value="METHYLTRANSFERASE TYPE 11"/>
    <property type="match status" value="1"/>
</dbReference>
<organism evidence="1 2">
    <name type="scientific">Lacibacter cauensis</name>
    <dbReference type="NCBI Taxonomy" id="510947"/>
    <lineage>
        <taxon>Bacteria</taxon>
        <taxon>Pseudomonadati</taxon>
        <taxon>Bacteroidota</taxon>
        <taxon>Chitinophagia</taxon>
        <taxon>Chitinophagales</taxon>
        <taxon>Chitinophagaceae</taxon>
        <taxon>Lacibacter</taxon>
    </lineage>
</organism>
<keyword evidence="1" id="KW-0808">Transferase</keyword>
<comment type="caution">
    <text evidence="1">The sequence shown here is derived from an EMBL/GenBank/DDBJ whole genome shotgun (WGS) entry which is preliminary data.</text>
</comment>
<name>A0A562SVL6_9BACT</name>
<dbReference type="CDD" id="cd02440">
    <property type="entry name" value="AdoMet_MTases"/>
    <property type="match status" value="1"/>
</dbReference>
<dbReference type="Pfam" id="PF13489">
    <property type="entry name" value="Methyltransf_23"/>
    <property type="match status" value="1"/>
</dbReference>
<accession>A0A562SVL6</accession>
<reference evidence="1 2" key="1">
    <citation type="journal article" date="2015" name="Stand. Genomic Sci.">
        <title>Genomic Encyclopedia of Bacterial and Archaeal Type Strains, Phase III: the genomes of soil and plant-associated and newly described type strains.</title>
        <authorList>
            <person name="Whitman W.B."/>
            <person name="Woyke T."/>
            <person name="Klenk H.P."/>
            <person name="Zhou Y."/>
            <person name="Lilburn T.G."/>
            <person name="Beck B.J."/>
            <person name="De Vos P."/>
            <person name="Vandamme P."/>
            <person name="Eisen J.A."/>
            <person name="Garrity G."/>
            <person name="Hugenholtz P."/>
            <person name="Kyrpides N.C."/>
        </authorList>
    </citation>
    <scope>NUCLEOTIDE SEQUENCE [LARGE SCALE GENOMIC DNA]</scope>
    <source>
        <strain evidence="1 2">CGMCC 1.7271</strain>
    </source>
</reference>
<dbReference type="Gene3D" id="3.40.50.150">
    <property type="entry name" value="Vaccinia Virus protein VP39"/>
    <property type="match status" value="1"/>
</dbReference>
<dbReference type="PANTHER" id="PTHR43861">
    <property type="entry name" value="TRANS-ACONITATE 2-METHYLTRANSFERASE-RELATED"/>
    <property type="match status" value="1"/>
</dbReference>
<sequence>MTQTRTAPFMSLHVTYRHCPVCKSESVKPVLSAKDHTVTQEQFTISECAECSFRFTSDAPSQEVIHNYYKSSAYISHTDTKKGLVNMIYHVARFFTMMSKEKLVKKASKRQVGMLLDIGSGTGTFLHTMEKAGWSVVGLEPDAEARALAVKKYNCDIYPSDELFRLPDATYSVVTMWHVLEHVHQLDEYIARIKAILAPQGKLIIAVPNYTSKDCAIYGANWAAYDVPRHLYHFSPQSMRVLMQRHGLKVIGTKRMWLDSFYIAMLSEKYIGGNIFKAVWNGFRSNLNALFNKEQCSSVVYIIEAES</sequence>
<dbReference type="GO" id="GO:0008168">
    <property type="term" value="F:methyltransferase activity"/>
    <property type="evidence" value="ECO:0007669"/>
    <property type="project" value="UniProtKB-KW"/>
</dbReference>
<dbReference type="GO" id="GO:0032259">
    <property type="term" value="P:methylation"/>
    <property type="evidence" value="ECO:0007669"/>
    <property type="project" value="UniProtKB-KW"/>
</dbReference>
<dbReference type="EMBL" id="VLLE01000002">
    <property type="protein sequence ID" value="TWI85291.1"/>
    <property type="molecule type" value="Genomic_DNA"/>
</dbReference>
<dbReference type="InterPro" id="IPR029063">
    <property type="entry name" value="SAM-dependent_MTases_sf"/>
</dbReference>
<dbReference type="Proteomes" id="UP000316167">
    <property type="component" value="Unassembled WGS sequence"/>
</dbReference>
<gene>
    <name evidence="1" type="ORF">IQ13_0450</name>
</gene>
<keyword evidence="2" id="KW-1185">Reference proteome</keyword>
<evidence type="ECO:0000313" key="2">
    <source>
        <dbReference type="Proteomes" id="UP000316167"/>
    </source>
</evidence>
<proteinExistence type="predicted"/>
<dbReference type="AlphaFoldDB" id="A0A562SVL6"/>
<keyword evidence="1" id="KW-0489">Methyltransferase</keyword>
<evidence type="ECO:0000313" key="1">
    <source>
        <dbReference type="EMBL" id="TWI85291.1"/>
    </source>
</evidence>